<dbReference type="AlphaFoldDB" id="A0A956NGF6"/>
<accession>A0A956NGF6</accession>
<dbReference type="SUPFAM" id="SSF53335">
    <property type="entry name" value="S-adenosyl-L-methionine-dependent methyltransferases"/>
    <property type="match status" value="1"/>
</dbReference>
<gene>
    <name evidence="2" type="ORF">KDA27_16460</name>
</gene>
<dbReference type="Proteomes" id="UP000739538">
    <property type="component" value="Unassembled WGS sequence"/>
</dbReference>
<reference evidence="2" key="1">
    <citation type="submission" date="2020-04" db="EMBL/GenBank/DDBJ databases">
        <authorList>
            <person name="Zhang T."/>
        </authorList>
    </citation>
    <scope>NUCLEOTIDE SEQUENCE</scope>
    <source>
        <strain evidence="2">HKST-UBA02</strain>
    </source>
</reference>
<evidence type="ECO:0000313" key="2">
    <source>
        <dbReference type="EMBL" id="MCA9757398.1"/>
    </source>
</evidence>
<sequence length="129" mass="14175">SDLPVPFAQAKVQALPFAGAAFDCVLSNAVLHFLPDLHALREAVAEMWRVLGRDGILFVRLASSIGIESRVRRLDGERFLLPDGSERLLVDEPFLLGLGARLGGVLVDPLKTTNVQNLRAMTTWVLRKT</sequence>
<dbReference type="GO" id="GO:0008757">
    <property type="term" value="F:S-adenosylmethionine-dependent methyltransferase activity"/>
    <property type="evidence" value="ECO:0007669"/>
    <property type="project" value="InterPro"/>
</dbReference>
<proteinExistence type="predicted"/>
<evidence type="ECO:0000259" key="1">
    <source>
        <dbReference type="Pfam" id="PF08241"/>
    </source>
</evidence>
<dbReference type="EMBL" id="JAGQHS010000097">
    <property type="protein sequence ID" value="MCA9757398.1"/>
    <property type="molecule type" value="Genomic_DNA"/>
</dbReference>
<reference evidence="2" key="2">
    <citation type="journal article" date="2021" name="Microbiome">
        <title>Successional dynamics and alternative stable states in a saline activated sludge microbial community over 9 years.</title>
        <authorList>
            <person name="Wang Y."/>
            <person name="Ye J."/>
            <person name="Ju F."/>
            <person name="Liu L."/>
            <person name="Boyd J.A."/>
            <person name="Deng Y."/>
            <person name="Parks D.H."/>
            <person name="Jiang X."/>
            <person name="Yin X."/>
            <person name="Woodcroft B.J."/>
            <person name="Tyson G.W."/>
            <person name="Hugenholtz P."/>
            <person name="Polz M.F."/>
            <person name="Zhang T."/>
        </authorList>
    </citation>
    <scope>NUCLEOTIDE SEQUENCE</scope>
    <source>
        <strain evidence="2">HKST-UBA02</strain>
    </source>
</reference>
<feature type="domain" description="Methyltransferase type 11" evidence="1">
    <location>
        <begin position="5"/>
        <end position="59"/>
    </location>
</feature>
<organism evidence="2 3">
    <name type="scientific">Eiseniibacteriota bacterium</name>
    <dbReference type="NCBI Taxonomy" id="2212470"/>
    <lineage>
        <taxon>Bacteria</taxon>
        <taxon>Candidatus Eiseniibacteriota</taxon>
    </lineage>
</organism>
<protein>
    <submittedName>
        <fullName evidence="2">Methyltransferase domain-containing protein</fullName>
    </submittedName>
</protein>
<evidence type="ECO:0000313" key="3">
    <source>
        <dbReference type="Proteomes" id="UP000739538"/>
    </source>
</evidence>
<dbReference type="InterPro" id="IPR013216">
    <property type="entry name" value="Methyltransf_11"/>
</dbReference>
<feature type="non-terminal residue" evidence="2">
    <location>
        <position position="1"/>
    </location>
</feature>
<dbReference type="Pfam" id="PF08241">
    <property type="entry name" value="Methyltransf_11"/>
    <property type="match status" value="1"/>
</dbReference>
<dbReference type="Gene3D" id="3.40.50.150">
    <property type="entry name" value="Vaccinia Virus protein VP39"/>
    <property type="match status" value="1"/>
</dbReference>
<name>A0A956NGF6_UNCEI</name>
<keyword evidence="2" id="KW-0489">Methyltransferase</keyword>
<keyword evidence="2" id="KW-0808">Transferase</keyword>
<dbReference type="InterPro" id="IPR029063">
    <property type="entry name" value="SAM-dependent_MTases_sf"/>
</dbReference>
<comment type="caution">
    <text evidence="2">The sequence shown here is derived from an EMBL/GenBank/DDBJ whole genome shotgun (WGS) entry which is preliminary data.</text>
</comment>
<dbReference type="GO" id="GO:0032259">
    <property type="term" value="P:methylation"/>
    <property type="evidence" value="ECO:0007669"/>
    <property type="project" value="UniProtKB-KW"/>
</dbReference>